<dbReference type="RefSeq" id="WP_092475069.1">
    <property type="nucleotide sequence ID" value="NZ_FOOX01000023.1"/>
</dbReference>
<organism evidence="1 2">
    <name type="scientific">Desulfotruncus arcticus DSM 17038</name>
    <dbReference type="NCBI Taxonomy" id="1121424"/>
    <lineage>
        <taxon>Bacteria</taxon>
        <taxon>Bacillati</taxon>
        <taxon>Bacillota</taxon>
        <taxon>Clostridia</taxon>
        <taxon>Eubacteriales</taxon>
        <taxon>Desulfallaceae</taxon>
        <taxon>Desulfotruncus</taxon>
    </lineage>
</organism>
<dbReference type="AlphaFoldDB" id="A0A1I2YXW9"/>
<dbReference type="Proteomes" id="UP000199337">
    <property type="component" value="Unassembled WGS sequence"/>
</dbReference>
<accession>A0A1I2YXW9</accession>
<proteinExistence type="predicted"/>
<gene>
    <name evidence="1" type="ORF">SAMN05660649_04680</name>
</gene>
<dbReference type="STRING" id="341036.SAMN05660649_04680"/>
<dbReference type="OrthoDB" id="1807292at2"/>
<protein>
    <submittedName>
        <fullName evidence="1">Uncharacterized protein</fullName>
    </submittedName>
</protein>
<keyword evidence="2" id="KW-1185">Reference proteome</keyword>
<name>A0A1I2YXW9_9FIRM</name>
<dbReference type="EMBL" id="FOOX01000023">
    <property type="protein sequence ID" value="SFH30320.1"/>
    <property type="molecule type" value="Genomic_DNA"/>
</dbReference>
<evidence type="ECO:0000313" key="1">
    <source>
        <dbReference type="EMBL" id="SFH30320.1"/>
    </source>
</evidence>
<reference evidence="2" key="1">
    <citation type="submission" date="2016-10" db="EMBL/GenBank/DDBJ databases">
        <authorList>
            <person name="Varghese N."/>
            <person name="Submissions S."/>
        </authorList>
    </citation>
    <scope>NUCLEOTIDE SEQUENCE [LARGE SCALE GENOMIC DNA]</scope>
    <source>
        <strain evidence="2">DSM 17038</strain>
    </source>
</reference>
<sequence>MLNKICILYKDHLRLTLLVGGGEARKTYIYWLSKTPVDMKNYESFEGKWIEGSPEEPVILLEGVPGGIQKIDLAPYITEIEVIFQIIGVSQSGKMSWKNVEENEFNEFMKNLDY</sequence>
<evidence type="ECO:0000313" key="2">
    <source>
        <dbReference type="Proteomes" id="UP000199337"/>
    </source>
</evidence>